<dbReference type="Proteomes" id="UP000887574">
    <property type="component" value="Unplaced"/>
</dbReference>
<name>A0A915EHY6_9BILA</name>
<evidence type="ECO:0000313" key="1">
    <source>
        <dbReference type="Proteomes" id="UP000887574"/>
    </source>
</evidence>
<dbReference type="WBParaSite" id="jg6873">
    <property type="protein sequence ID" value="jg6873"/>
    <property type="gene ID" value="jg6873"/>
</dbReference>
<proteinExistence type="predicted"/>
<evidence type="ECO:0000313" key="2">
    <source>
        <dbReference type="WBParaSite" id="jg6873"/>
    </source>
</evidence>
<protein>
    <submittedName>
        <fullName evidence="2">Uncharacterized protein</fullName>
    </submittedName>
</protein>
<dbReference type="AlphaFoldDB" id="A0A915EHY6"/>
<organism evidence="1 2">
    <name type="scientific">Ditylenchus dipsaci</name>
    <dbReference type="NCBI Taxonomy" id="166011"/>
    <lineage>
        <taxon>Eukaryota</taxon>
        <taxon>Metazoa</taxon>
        <taxon>Ecdysozoa</taxon>
        <taxon>Nematoda</taxon>
        <taxon>Chromadorea</taxon>
        <taxon>Rhabditida</taxon>
        <taxon>Tylenchina</taxon>
        <taxon>Tylenchomorpha</taxon>
        <taxon>Sphaerularioidea</taxon>
        <taxon>Anguinidae</taxon>
        <taxon>Anguininae</taxon>
        <taxon>Ditylenchus</taxon>
    </lineage>
</organism>
<keyword evidence="1" id="KW-1185">Reference proteome</keyword>
<reference evidence="2" key="1">
    <citation type="submission" date="2022-11" db="UniProtKB">
        <authorList>
            <consortium name="WormBaseParasite"/>
        </authorList>
    </citation>
    <scope>IDENTIFICATION</scope>
</reference>
<accession>A0A915EHY6</accession>
<sequence length="449" mass="50001">MSENKFVMPGCIGDLLAKRDELKRHVNIGELTSAAYKKNLDKVSSDLSEAKDKSRRMSDLANYLDELLANLDSRVSALSSASAEKDVMMGHLQALLNLDSSSMMAARERMKKLEQDSVNLTTACQDSPWIPEKQEFIRGYKDELAKLTHITQELGDLNSKIEDRKQIIDGHSMQPFRSFCIHDLATFHSQTRRMKALWTAEVIKKKQLEDKLAERDPSQNDLSFFLNQHEGEGHQMNTETQIDSTVHVLEPERPNLSNPMMAVTNHERNGDVVMEDVERRQSSGPVLETSVVTPVNNSVQIVDYDDSDPSTPVKKSLAVLVTHTEDNAMEQSVPEQQIEDYAERSMVEQQSQSKDQFPSQVEFSFAGDGILGAANITDDGEDNAENFFTLMNSISGGEDDQAGFFDLFGSEPKDKETGGKSGESFNFNFGNASVNDSIGFGGTGQKSFF</sequence>